<dbReference type="InterPro" id="IPR043225">
    <property type="entry name" value="BACK_BTBD8"/>
</dbReference>
<reference evidence="3 4" key="1">
    <citation type="submission" date="2021-06" db="EMBL/GenBank/DDBJ databases">
        <authorList>
            <person name="Palmer J.M."/>
        </authorList>
    </citation>
    <scope>NUCLEOTIDE SEQUENCE [LARGE SCALE GENOMIC DNA]</scope>
    <source>
        <strain evidence="3 4">CL_MEX2019</strain>
        <tissue evidence="3">Muscle</tissue>
    </source>
</reference>
<organism evidence="3 4">
    <name type="scientific">Characodon lateralis</name>
    <dbReference type="NCBI Taxonomy" id="208331"/>
    <lineage>
        <taxon>Eukaryota</taxon>
        <taxon>Metazoa</taxon>
        <taxon>Chordata</taxon>
        <taxon>Craniata</taxon>
        <taxon>Vertebrata</taxon>
        <taxon>Euteleostomi</taxon>
        <taxon>Actinopterygii</taxon>
        <taxon>Neopterygii</taxon>
        <taxon>Teleostei</taxon>
        <taxon>Neoteleostei</taxon>
        <taxon>Acanthomorphata</taxon>
        <taxon>Ovalentaria</taxon>
        <taxon>Atherinomorphae</taxon>
        <taxon>Cyprinodontiformes</taxon>
        <taxon>Goodeidae</taxon>
        <taxon>Characodon</taxon>
    </lineage>
</organism>
<keyword evidence="4" id="KW-1185">Reference proteome</keyword>
<accession>A0ABU7DL09</accession>
<dbReference type="Proteomes" id="UP001352852">
    <property type="component" value="Unassembled WGS sequence"/>
</dbReference>
<feature type="domain" description="BTB" evidence="2">
    <location>
        <begin position="160"/>
        <end position="227"/>
    </location>
</feature>
<protein>
    <recommendedName>
        <fullName evidence="2">BTB domain-containing protein</fullName>
    </recommendedName>
</protein>
<dbReference type="PROSITE" id="PS50097">
    <property type="entry name" value="BTB"/>
    <property type="match status" value="2"/>
</dbReference>
<dbReference type="Pfam" id="PF00651">
    <property type="entry name" value="BTB"/>
    <property type="match status" value="2"/>
</dbReference>
<dbReference type="SMART" id="SM00225">
    <property type="entry name" value="BTB"/>
    <property type="match status" value="1"/>
</dbReference>
<dbReference type="EMBL" id="JAHUTJ010025870">
    <property type="protein sequence ID" value="MED6274408.1"/>
    <property type="molecule type" value="Genomic_DNA"/>
</dbReference>
<comment type="caution">
    <text evidence="3">The sequence shown here is derived from an EMBL/GenBank/DDBJ whole genome shotgun (WGS) entry which is preliminary data.</text>
</comment>
<sequence>MINTEAARDFQAKERKYKEQLRRCLSSALSADLNRLLQEELEADVSLYAGSGSVRAHRAVLLARAPHILHGQTHKDPIIIHLPGYDLPALKDVLRQVYTAEQSMRRAETNSQDSQGPLAENSVANQTDPHSSTDSGAVVLEPASGLSANLLDLYKSGEQCDITIQVAEQVFSCHRAILCARSQYFRAMLSGSWMESSRQCITLHGLGPDEMEILLQFMYGAIMDLPSGANASQVMLAADMLGLEGLKDLVEMILTRDYCRFFPKQAVDGVQRTILECLSLTHTLGLQNLHMLCRRWVAEHFVKAWCERNFSLLSPELQRACITAVTDTMTVRNAVTLLCGTEQLIGSLPEVKWAQHVRSMAIELQDESLHFIVQNLPRVIHTQAFQDLRKVMYSCALVNIFTTQIC</sequence>
<dbReference type="Gene3D" id="3.30.710.10">
    <property type="entry name" value="Potassium Channel Kv1.1, Chain A"/>
    <property type="match status" value="2"/>
</dbReference>
<dbReference type="PANTHER" id="PTHR22427:SF2">
    <property type="entry name" value="BTB_POZ DOMAIN-CONTAINING PROTEIN 8"/>
    <property type="match status" value="1"/>
</dbReference>
<evidence type="ECO:0000313" key="4">
    <source>
        <dbReference type="Proteomes" id="UP001352852"/>
    </source>
</evidence>
<evidence type="ECO:0000259" key="2">
    <source>
        <dbReference type="PROSITE" id="PS50097"/>
    </source>
</evidence>
<evidence type="ECO:0000256" key="1">
    <source>
        <dbReference type="SAM" id="MobiDB-lite"/>
    </source>
</evidence>
<dbReference type="CDD" id="cd18286">
    <property type="entry name" value="BTB2_POZ_BTBD8"/>
    <property type="match status" value="1"/>
</dbReference>
<feature type="region of interest" description="Disordered" evidence="1">
    <location>
        <begin position="104"/>
        <end position="137"/>
    </location>
</feature>
<dbReference type="Pfam" id="PF26017">
    <property type="entry name" value="BACK_BTBD8"/>
    <property type="match status" value="1"/>
</dbReference>
<name>A0ABU7DL09_9TELE</name>
<proteinExistence type="predicted"/>
<feature type="compositionally biased region" description="Polar residues" evidence="1">
    <location>
        <begin position="122"/>
        <end position="135"/>
    </location>
</feature>
<evidence type="ECO:0000313" key="3">
    <source>
        <dbReference type="EMBL" id="MED6274408.1"/>
    </source>
</evidence>
<dbReference type="SUPFAM" id="SSF54695">
    <property type="entry name" value="POZ domain"/>
    <property type="match status" value="2"/>
</dbReference>
<gene>
    <name evidence="3" type="ORF">CHARACLAT_016060</name>
</gene>
<dbReference type="InterPro" id="IPR011333">
    <property type="entry name" value="SKP1/BTB/POZ_sf"/>
</dbReference>
<dbReference type="PANTHER" id="PTHR22427">
    <property type="entry name" value="GH15728P"/>
    <property type="match status" value="1"/>
</dbReference>
<feature type="domain" description="BTB" evidence="2">
    <location>
        <begin position="43"/>
        <end position="106"/>
    </location>
</feature>
<dbReference type="InterPro" id="IPR000210">
    <property type="entry name" value="BTB/POZ_dom"/>
</dbReference>